<dbReference type="AlphaFoldDB" id="A0A0F9SNF0"/>
<comment type="caution">
    <text evidence="1">The sequence shown here is derived from an EMBL/GenBank/DDBJ whole genome shotgun (WGS) entry which is preliminary data.</text>
</comment>
<protein>
    <submittedName>
        <fullName evidence="1">Uncharacterized protein</fullName>
    </submittedName>
</protein>
<proteinExistence type="predicted"/>
<accession>A0A0F9SNF0</accession>
<sequence length="184" mass="22129">MSVKFRKFITRVGQQSEFKPLKNKLLNYLKKESENKYKKYPRLLELMQKYWPQYKPRSAISHLLKDHHEEIFSFYLSEFFHFRKRGLFFSDPEAPTPVDFKLVFKYHYNEKEIDVLEDVMQQLNIEAKTESILKRVFIFAISSFGFMVEQVFGRPFAFQFFDISANSLPNNEWEVIAIISGREQ</sequence>
<organism evidence="1">
    <name type="scientific">marine sediment metagenome</name>
    <dbReference type="NCBI Taxonomy" id="412755"/>
    <lineage>
        <taxon>unclassified sequences</taxon>
        <taxon>metagenomes</taxon>
        <taxon>ecological metagenomes</taxon>
    </lineage>
</organism>
<gene>
    <name evidence="1" type="ORF">LCGC14_0753580</name>
</gene>
<evidence type="ECO:0000313" key="1">
    <source>
        <dbReference type="EMBL" id="KKN38426.1"/>
    </source>
</evidence>
<name>A0A0F9SNF0_9ZZZZ</name>
<reference evidence="1" key="1">
    <citation type="journal article" date="2015" name="Nature">
        <title>Complex archaea that bridge the gap between prokaryotes and eukaryotes.</title>
        <authorList>
            <person name="Spang A."/>
            <person name="Saw J.H."/>
            <person name="Jorgensen S.L."/>
            <person name="Zaremba-Niedzwiedzka K."/>
            <person name="Martijn J."/>
            <person name="Lind A.E."/>
            <person name="van Eijk R."/>
            <person name="Schleper C."/>
            <person name="Guy L."/>
            <person name="Ettema T.J."/>
        </authorList>
    </citation>
    <scope>NUCLEOTIDE SEQUENCE</scope>
</reference>
<dbReference type="EMBL" id="LAZR01001830">
    <property type="protein sequence ID" value="KKN38426.1"/>
    <property type="molecule type" value="Genomic_DNA"/>
</dbReference>